<evidence type="ECO:0000256" key="1">
    <source>
        <dbReference type="ARBA" id="ARBA00022741"/>
    </source>
</evidence>
<dbReference type="InterPro" id="IPR001245">
    <property type="entry name" value="Ser-Thr/Tyr_kinase_cat_dom"/>
</dbReference>
<evidence type="ECO:0000256" key="2">
    <source>
        <dbReference type="ARBA" id="ARBA00022840"/>
    </source>
</evidence>
<gene>
    <name evidence="4" type="ORF">HHK36_022278</name>
</gene>
<dbReference type="OMA" id="AMRCMEF"/>
<dbReference type="GO" id="GO:0005524">
    <property type="term" value="F:ATP binding"/>
    <property type="evidence" value="ECO:0007669"/>
    <property type="project" value="UniProtKB-KW"/>
</dbReference>
<dbReference type="Proteomes" id="UP000655225">
    <property type="component" value="Unassembled WGS sequence"/>
</dbReference>
<dbReference type="SUPFAM" id="SSF56112">
    <property type="entry name" value="Protein kinase-like (PK-like)"/>
    <property type="match status" value="2"/>
</dbReference>
<accession>A0A835D5Y6</accession>
<reference evidence="4 5" key="1">
    <citation type="submission" date="2020-04" db="EMBL/GenBank/DDBJ databases">
        <title>Plant Genome Project.</title>
        <authorList>
            <person name="Zhang R.-G."/>
        </authorList>
    </citation>
    <scope>NUCLEOTIDE SEQUENCE [LARGE SCALE GENOMIC DNA]</scope>
    <source>
        <strain evidence="4">YNK0</strain>
        <tissue evidence="4">Leaf</tissue>
    </source>
</reference>
<dbReference type="InterPro" id="IPR000719">
    <property type="entry name" value="Prot_kinase_dom"/>
</dbReference>
<feature type="domain" description="Protein kinase" evidence="3">
    <location>
        <begin position="203"/>
        <end position="475"/>
    </location>
</feature>
<sequence>MSNHKNVLKLLGCCLETQVPTLVYEFAASGRLSDHIFEKNLSSSKKNQVLLSWESKVRIAMEIADAVAYLHDGTSKTIIHRDINFDTIYLDQHYVAKLFDFGLSDIRVYMKANILKGNIEQSMACAELAMRCMEFNPEERPSMMEAAKELRRIRRFFREKTKEIHFLENGARLLEEMITSFDGRSQPIRSFSKQELEKATNNYQQDGVLHHYWCYKLYKGTYEGRAISVKKFTESATQKYIGMYINEVAIASQMSNHKNVLKLLGCCLETQVPTLVYEFAASGRLSDHIFEKNLSRSKENQVLLSWESKVRIAMEIADAVAYLHNGTSKTIIHRDINFDTIYLDQHYVAKLFDFGLSVWIPLGQRHVDADLVGTFGYTAPESLSTGRYTEKSDVYNFGVVLFEILTGKRIIDICTNEQDIRVYMKANILKGNTEQSMACAELAMRCMEFNPEERPSMMEAAKELTRIRRFQHDSL</sequence>
<evidence type="ECO:0000313" key="4">
    <source>
        <dbReference type="EMBL" id="KAF8391938.1"/>
    </source>
</evidence>
<dbReference type="PANTHER" id="PTHR27005">
    <property type="entry name" value="WALL-ASSOCIATED RECEPTOR KINASE-LIKE 21"/>
    <property type="match status" value="1"/>
</dbReference>
<evidence type="ECO:0000313" key="5">
    <source>
        <dbReference type="Proteomes" id="UP000655225"/>
    </source>
</evidence>
<dbReference type="InterPro" id="IPR011009">
    <property type="entry name" value="Kinase-like_dom_sf"/>
</dbReference>
<dbReference type="Gene3D" id="1.10.510.10">
    <property type="entry name" value="Transferase(Phosphotransferase) domain 1"/>
    <property type="match status" value="2"/>
</dbReference>
<proteinExistence type="predicted"/>
<dbReference type="Gene3D" id="3.30.200.20">
    <property type="entry name" value="Phosphorylase Kinase, domain 1"/>
    <property type="match status" value="1"/>
</dbReference>
<dbReference type="EMBL" id="JABCRI010000016">
    <property type="protein sequence ID" value="KAF8391938.1"/>
    <property type="molecule type" value="Genomic_DNA"/>
</dbReference>
<keyword evidence="2" id="KW-0067">ATP-binding</keyword>
<dbReference type="Pfam" id="PF07714">
    <property type="entry name" value="PK_Tyr_Ser-Thr"/>
    <property type="match status" value="2"/>
</dbReference>
<dbReference type="GO" id="GO:0007166">
    <property type="term" value="P:cell surface receptor signaling pathway"/>
    <property type="evidence" value="ECO:0007669"/>
    <property type="project" value="InterPro"/>
</dbReference>
<feature type="domain" description="Protein kinase" evidence="3">
    <location>
        <begin position="1"/>
        <end position="213"/>
    </location>
</feature>
<dbReference type="PROSITE" id="PS50011">
    <property type="entry name" value="PROTEIN_KINASE_DOM"/>
    <property type="match status" value="2"/>
</dbReference>
<dbReference type="GO" id="GO:0005886">
    <property type="term" value="C:plasma membrane"/>
    <property type="evidence" value="ECO:0007669"/>
    <property type="project" value="TreeGrafter"/>
</dbReference>
<organism evidence="4 5">
    <name type="scientific">Tetracentron sinense</name>
    <name type="common">Spur-leaf</name>
    <dbReference type="NCBI Taxonomy" id="13715"/>
    <lineage>
        <taxon>Eukaryota</taxon>
        <taxon>Viridiplantae</taxon>
        <taxon>Streptophyta</taxon>
        <taxon>Embryophyta</taxon>
        <taxon>Tracheophyta</taxon>
        <taxon>Spermatophyta</taxon>
        <taxon>Magnoliopsida</taxon>
        <taxon>Trochodendrales</taxon>
        <taxon>Trochodendraceae</taxon>
        <taxon>Tetracentron</taxon>
    </lineage>
</organism>
<dbReference type="PANTHER" id="PTHR27005:SF522">
    <property type="entry name" value="NON-FUNCTIONAL PSEUDOKINASE ZED1-LIKE"/>
    <property type="match status" value="1"/>
</dbReference>
<dbReference type="AlphaFoldDB" id="A0A835D5Y6"/>
<keyword evidence="5" id="KW-1185">Reference proteome</keyword>
<evidence type="ECO:0000259" key="3">
    <source>
        <dbReference type="PROSITE" id="PS50011"/>
    </source>
</evidence>
<dbReference type="OrthoDB" id="1936432at2759"/>
<protein>
    <recommendedName>
        <fullName evidence="3">Protein kinase domain-containing protein</fullName>
    </recommendedName>
</protein>
<keyword evidence="1" id="KW-0547">Nucleotide-binding</keyword>
<name>A0A835D5Y6_TETSI</name>
<dbReference type="GO" id="GO:0004674">
    <property type="term" value="F:protein serine/threonine kinase activity"/>
    <property type="evidence" value="ECO:0007669"/>
    <property type="project" value="TreeGrafter"/>
</dbReference>
<comment type="caution">
    <text evidence="4">The sequence shown here is derived from an EMBL/GenBank/DDBJ whole genome shotgun (WGS) entry which is preliminary data.</text>
</comment>
<dbReference type="InterPro" id="IPR045274">
    <property type="entry name" value="WAK-like"/>
</dbReference>